<evidence type="ECO:0000313" key="9">
    <source>
        <dbReference type="Proteomes" id="UP000231152"/>
    </source>
</evidence>
<gene>
    <name evidence="8" type="ORF">COV04_00100</name>
</gene>
<dbReference type="PANTHER" id="PTHR13887:SF14">
    <property type="entry name" value="DISULFIDE BOND FORMATION PROTEIN D"/>
    <property type="match status" value="1"/>
</dbReference>
<feature type="transmembrane region" description="Helical" evidence="6">
    <location>
        <begin position="12"/>
        <end position="29"/>
    </location>
</feature>
<protein>
    <recommendedName>
        <fullName evidence="7">Thioredoxin domain-containing protein</fullName>
    </recommendedName>
</protein>
<keyword evidence="4" id="KW-1015">Disulfide bond</keyword>
<keyword evidence="5" id="KW-0676">Redox-active center</keyword>
<feature type="domain" description="Thioredoxin" evidence="7">
    <location>
        <begin position="59"/>
        <end position="233"/>
    </location>
</feature>
<dbReference type="PROSITE" id="PS51352">
    <property type="entry name" value="THIOREDOXIN_2"/>
    <property type="match status" value="1"/>
</dbReference>
<keyword evidence="6" id="KW-0472">Membrane</keyword>
<evidence type="ECO:0000256" key="5">
    <source>
        <dbReference type="ARBA" id="ARBA00023284"/>
    </source>
</evidence>
<dbReference type="SUPFAM" id="SSF52833">
    <property type="entry name" value="Thioredoxin-like"/>
    <property type="match status" value="1"/>
</dbReference>
<sequence length="236" mass="25684">MSRLSSRFTIPLIVGAFAVAALLLGYLMLRALNGSINVPSSTTGNSYVTTKDPLITKVQSNAPTLPTARADDFVYGNPNAPVTIFEYSDFACPYCRVMATLLKQAIDENPTVVKLVWRDFPIVTLHPGVENAHLAAWCAGAQGKFWQYHDALFKADTLDRKTFLTVAQKLYLNPVTFASCLDSDTAKAAVSKNLSEGNTLNVDGTPYLFVGDQRISGLLTAEELQQVIDLHKAIAP</sequence>
<evidence type="ECO:0000259" key="7">
    <source>
        <dbReference type="PROSITE" id="PS51352"/>
    </source>
</evidence>
<dbReference type="AlphaFoldDB" id="A0A2M8LFN9"/>
<evidence type="ECO:0000256" key="6">
    <source>
        <dbReference type="SAM" id="Phobius"/>
    </source>
</evidence>
<keyword evidence="6" id="KW-0812">Transmembrane</keyword>
<organism evidence="8 9">
    <name type="scientific">Candidatus Uhrbacteria bacterium CG10_big_fil_rev_8_21_14_0_10_48_11</name>
    <dbReference type="NCBI Taxonomy" id="1975037"/>
    <lineage>
        <taxon>Bacteria</taxon>
        <taxon>Candidatus Uhriibacteriota</taxon>
    </lineage>
</organism>
<comment type="caution">
    <text evidence="8">The sequence shown here is derived from an EMBL/GenBank/DDBJ whole genome shotgun (WGS) entry which is preliminary data.</text>
</comment>
<dbReference type="Pfam" id="PF13462">
    <property type="entry name" value="Thioredoxin_4"/>
    <property type="match status" value="1"/>
</dbReference>
<keyword evidence="6" id="KW-1133">Transmembrane helix</keyword>
<dbReference type="Gene3D" id="3.40.30.10">
    <property type="entry name" value="Glutaredoxin"/>
    <property type="match status" value="1"/>
</dbReference>
<comment type="similarity">
    <text evidence="1">Belongs to the thioredoxin family. DsbA subfamily.</text>
</comment>
<dbReference type="EMBL" id="PFET01000001">
    <property type="protein sequence ID" value="PJE76273.1"/>
    <property type="molecule type" value="Genomic_DNA"/>
</dbReference>
<evidence type="ECO:0000256" key="1">
    <source>
        <dbReference type="ARBA" id="ARBA00005791"/>
    </source>
</evidence>
<keyword evidence="3" id="KW-0560">Oxidoreductase</keyword>
<dbReference type="PANTHER" id="PTHR13887">
    <property type="entry name" value="GLUTATHIONE S-TRANSFERASE KAPPA"/>
    <property type="match status" value="1"/>
</dbReference>
<accession>A0A2M8LFN9</accession>
<dbReference type="InterPro" id="IPR013766">
    <property type="entry name" value="Thioredoxin_domain"/>
</dbReference>
<reference evidence="8 9" key="1">
    <citation type="submission" date="2017-09" db="EMBL/GenBank/DDBJ databases">
        <title>Depth-based differentiation of microbial function through sediment-hosted aquifers and enrichment of novel symbionts in the deep terrestrial subsurface.</title>
        <authorList>
            <person name="Probst A.J."/>
            <person name="Ladd B."/>
            <person name="Jarett J.K."/>
            <person name="Geller-Mcgrath D.E."/>
            <person name="Sieber C.M."/>
            <person name="Emerson J.B."/>
            <person name="Anantharaman K."/>
            <person name="Thomas B.C."/>
            <person name="Malmstrom R."/>
            <person name="Stieglmeier M."/>
            <person name="Klingl A."/>
            <person name="Woyke T."/>
            <person name="Ryan C.M."/>
            <person name="Banfield J.F."/>
        </authorList>
    </citation>
    <scope>NUCLEOTIDE SEQUENCE [LARGE SCALE GENOMIC DNA]</scope>
    <source>
        <strain evidence="8">CG10_big_fil_rev_8_21_14_0_10_48_11</strain>
    </source>
</reference>
<name>A0A2M8LFN9_9BACT</name>
<evidence type="ECO:0000256" key="3">
    <source>
        <dbReference type="ARBA" id="ARBA00023002"/>
    </source>
</evidence>
<proteinExistence type="inferred from homology"/>
<evidence type="ECO:0000256" key="4">
    <source>
        <dbReference type="ARBA" id="ARBA00023157"/>
    </source>
</evidence>
<dbReference type="GO" id="GO:0016491">
    <property type="term" value="F:oxidoreductase activity"/>
    <property type="evidence" value="ECO:0007669"/>
    <property type="project" value="UniProtKB-KW"/>
</dbReference>
<dbReference type="Proteomes" id="UP000231152">
    <property type="component" value="Unassembled WGS sequence"/>
</dbReference>
<dbReference type="InterPro" id="IPR012336">
    <property type="entry name" value="Thioredoxin-like_fold"/>
</dbReference>
<keyword evidence="2" id="KW-0732">Signal</keyword>
<dbReference type="InterPro" id="IPR036249">
    <property type="entry name" value="Thioredoxin-like_sf"/>
</dbReference>
<evidence type="ECO:0000256" key="2">
    <source>
        <dbReference type="ARBA" id="ARBA00022729"/>
    </source>
</evidence>
<evidence type="ECO:0000313" key="8">
    <source>
        <dbReference type="EMBL" id="PJE76273.1"/>
    </source>
</evidence>